<protein>
    <submittedName>
        <fullName evidence="1">Uncharacterized protein</fullName>
    </submittedName>
</protein>
<dbReference type="RefSeq" id="WP_380129426.1">
    <property type="nucleotide sequence ID" value="NZ_JBHSIU010000135.1"/>
</dbReference>
<comment type="caution">
    <text evidence="1">The sequence shown here is derived from an EMBL/GenBank/DDBJ whole genome shotgun (WGS) entry which is preliminary data.</text>
</comment>
<dbReference type="Proteomes" id="UP001595912">
    <property type="component" value="Unassembled WGS sequence"/>
</dbReference>
<gene>
    <name evidence="1" type="ORF">ACFPIJ_64285</name>
</gene>
<accession>A0ABV9WN83</accession>
<dbReference type="EMBL" id="JBHSIU010000135">
    <property type="protein sequence ID" value="MFC5008724.1"/>
    <property type="molecule type" value="Genomic_DNA"/>
</dbReference>
<sequence length="50" mass="5276">MAATRTVTFDGTAMTGVGTGTVGRCSASVDWNAYPDRRLADNSIERAILV</sequence>
<evidence type="ECO:0000313" key="1">
    <source>
        <dbReference type="EMBL" id="MFC5008724.1"/>
    </source>
</evidence>
<reference evidence="2" key="1">
    <citation type="journal article" date="2019" name="Int. J. Syst. Evol. Microbiol.">
        <title>The Global Catalogue of Microorganisms (GCM) 10K type strain sequencing project: providing services to taxonomists for standard genome sequencing and annotation.</title>
        <authorList>
            <consortium name="The Broad Institute Genomics Platform"/>
            <consortium name="The Broad Institute Genome Sequencing Center for Infectious Disease"/>
            <person name="Wu L."/>
            <person name="Ma J."/>
        </authorList>
    </citation>
    <scope>NUCLEOTIDE SEQUENCE [LARGE SCALE GENOMIC DNA]</scope>
    <source>
        <strain evidence="2">CGMCC 4.7152</strain>
    </source>
</reference>
<organism evidence="1 2">
    <name type="scientific">Dactylosporangium cerinum</name>
    <dbReference type="NCBI Taxonomy" id="1434730"/>
    <lineage>
        <taxon>Bacteria</taxon>
        <taxon>Bacillati</taxon>
        <taxon>Actinomycetota</taxon>
        <taxon>Actinomycetes</taxon>
        <taxon>Micromonosporales</taxon>
        <taxon>Micromonosporaceae</taxon>
        <taxon>Dactylosporangium</taxon>
    </lineage>
</organism>
<keyword evidence="2" id="KW-1185">Reference proteome</keyword>
<proteinExistence type="predicted"/>
<name>A0ABV9WN83_9ACTN</name>
<evidence type="ECO:0000313" key="2">
    <source>
        <dbReference type="Proteomes" id="UP001595912"/>
    </source>
</evidence>